<proteinExistence type="predicted"/>
<protein>
    <submittedName>
        <fullName evidence="2">Cleavage and polyadenylation specificity factor 100 kDa subunit</fullName>
    </submittedName>
</protein>
<organism evidence="1 2">
    <name type="scientific">Macrostomum lignano</name>
    <dbReference type="NCBI Taxonomy" id="282301"/>
    <lineage>
        <taxon>Eukaryota</taxon>
        <taxon>Metazoa</taxon>
        <taxon>Spiralia</taxon>
        <taxon>Lophotrochozoa</taxon>
        <taxon>Platyhelminthes</taxon>
        <taxon>Rhabditophora</taxon>
        <taxon>Macrostomorpha</taxon>
        <taxon>Macrostomida</taxon>
        <taxon>Macrostomidae</taxon>
        <taxon>Macrostomum</taxon>
    </lineage>
</organism>
<sequence>SALSSTKSTPISIVDVDAPDSSATSAAALLHQLGRCCPSEQIVAVDSNSGLLLTTARLIELHVEAAGAAAASVPPVRRQFRLLTQQSGDGGCSDGANAVENVEATVDGVRLLPGGETLATGPEFARKFLELMLPENDTAF</sequence>
<reference evidence="2" key="1">
    <citation type="submission" date="2016-11" db="UniProtKB">
        <authorList>
            <consortium name="WormBaseParasite"/>
        </authorList>
    </citation>
    <scope>IDENTIFICATION</scope>
</reference>
<accession>A0A1I8JF24</accession>
<name>A0A1I8JF24_9PLAT</name>
<evidence type="ECO:0000313" key="1">
    <source>
        <dbReference type="Proteomes" id="UP000095280"/>
    </source>
</evidence>
<dbReference type="AlphaFoldDB" id="A0A1I8JF24"/>
<dbReference type="WBParaSite" id="maker-uti_cns_0047230-snap-gene-0.5-mRNA-1">
    <property type="protein sequence ID" value="maker-uti_cns_0047230-snap-gene-0.5-mRNA-1"/>
    <property type="gene ID" value="maker-uti_cns_0047230-snap-gene-0.5"/>
</dbReference>
<keyword evidence="1" id="KW-1185">Reference proteome</keyword>
<evidence type="ECO:0000313" key="2">
    <source>
        <dbReference type="WBParaSite" id="maker-uti_cns_0047230-snap-gene-0.5-mRNA-1"/>
    </source>
</evidence>
<dbReference type="Proteomes" id="UP000095280">
    <property type="component" value="Unplaced"/>
</dbReference>